<evidence type="ECO:0000313" key="1">
    <source>
        <dbReference type="EMBL" id="CAH0998019.1"/>
    </source>
</evidence>
<organism evidence="1 2">
    <name type="scientific">Emticicia aquatica</name>
    <dbReference type="NCBI Taxonomy" id="1681835"/>
    <lineage>
        <taxon>Bacteria</taxon>
        <taxon>Pseudomonadati</taxon>
        <taxon>Bacteroidota</taxon>
        <taxon>Cytophagia</taxon>
        <taxon>Cytophagales</taxon>
        <taxon>Leadbetterellaceae</taxon>
        <taxon>Emticicia</taxon>
    </lineage>
</organism>
<dbReference type="EMBL" id="CAKLPY010000010">
    <property type="protein sequence ID" value="CAH0998019.1"/>
    <property type="molecule type" value="Genomic_DNA"/>
</dbReference>
<evidence type="ECO:0000313" key="2">
    <source>
        <dbReference type="Proteomes" id="UP000837932"/>
    </source>
</evidence>
<reference evidence="1" key="1">
    <citation type="submission" date="2021-12" db="EMBL/GenBank/DDBJ databases">
        <authorList>
            <person name="Rodrigo-Torres L."/>
            <person name="Arahal R. D."/>
            <person name="Lucena T."/>
        </authorList>
    </citation>
    <scope>NUCLEOTIDE SEQUENCE</scope>
    <source>
        <strain evidence="1">CECT 8858</strain>
    </source>
</reference>
<evidence type="ECO:0008006" key="3">
    <source>
        <dbReference type="Google" id="ProtNLM"/>
    </source>
</evidence>
<proteinExistence type="predicted"/>
<dbReference type="Proteomes" id="UP000837932">
    <property type="component" value="Unassembled WGS sequence"/>
</dbReference>
<sequence>MGLFDIFKARKITEGYIEQSKDWKDGYKFTKMLADNSFVNNEYGKIFESEKTSLYQRLKIAADINQIDLMLKLCENMSPPYYILYVLVVPRYGHEQGRYQSRPIENIKELRLFLNRYKDYFETDGRHHVWIGTTQNSGLLIYDHHNVILAYGQLDSYIASLQKLGFQEMLFSFPVPHAHRYNTDNDMIEDQILQHWEWTIFPVTKEDTYDE</sequence>
<comment type="caution">
    <text evidence="1">The sequence shown here is derived from an EMBL/GenBank/DDBJ whole genome shotgun (WGS) entry which is preliminary data.</text>
</comment>
<gene>
    <name evidence="1" type="ORF">EMA8858_04154</name>
</gene>
<dbReference type="RefSeq" id="WP_238808827.1">
    <property type="nucleotide sequence ID" value="NZ_CAKLPY010000010.1"/>
</dbReference>
<keyword evidence="2" id="KW-1185">Reference proteome</keyword>
<name>A0ABN8F2D9_9BACT</name>
<protein>
    <recommendedName>
        <fullName evidence="3">DUF695 domain-containing protein</fullName>
    </recommendedName>
</protein>
<accession>A0ABN8F2D9</accession>